<organism evidence="1 2">
    <name type="scientific">Congregibacter brevis</name>
    <dbReference type="NCBI Taxonomy" id="3081201"/>
    <lineage>
        <taxon>Bacteria</taxon>
        <taxon>Pseudomonadati</taxon>
        <taxon>Pseudomonadota</taxon>
        <taxon>Gammaproteobacteria</taxon>
        <taxon>Cellvibrionales</taxon>
        <taxon>Halieaceae</taxon>
        <taxon>Congregibacter</taxon>
    </lineage>
</organism>
<name>A0ABZ0IJ94_9GAMM</name>
<protein>
    <submittedName>
        <fullName evidence="1">Uncharacterized protein</fullName>
    </submittedName>
</protein>
<dbReference type="RefSeq" id="WP_407329316.1">
    <property type="nucleotide sequence ID" value="NZ_CP136865.1"/>
</dbReference>
<reference evidence="1 2" key="1">
    <citation type="submission" date="2023-10" db="EMBL/GenBank/DDBJ databases">
        <title>Two novel species belonging to the OM43/NOR5 clade.</title>
        <authorList>
            <person name="Park M."/>
        </authorList>
    </citation>
    <scope>NUCLEOTIDE SEQUENCE [LARGE SCALE GENOMIC DNA]</scope>
    <source>
        <strain evidence="1 2">IMCC45268</strain>
    </source>
</reference>
<keyword evidence="2" id="KW-1185">Reference proteome</keyword>
<evidence type="ECO:0000313" key="2">
    <source>
        <dbReference type="Proteomes" id="UP001626549"/>
    </source>
</evidence>
<evidence type="ECO:0000313" key="1">
    <source>
        <dbReference type="EMBL" id="WOJ98116.1"/>
    </source>
</evidence>
<accession>A0ABZ0IJ94</accession>
<dbReference type="EMBL" id="CP136865">
    <property type="protein sequence ID" value="WOJ98116.1"/>
    <property type="molecule type" value="Genomic_DNA"/>
</dbReference>
<sequence length="63" mass="7139">MSKSSENSAARNTNSLVAFLGAIKFRKPANAAIDVDRYFAQPQPQARQRRQLAEENFWIRSAN</sequence>
<gene>
    <name evidence="1" type="ORF">R0137_05950</name>
</gene>
<proteinExistence type="predicted"/>
<dbReference type="Proteomes" id="UP001626549">
    <property type="component" value="Chromosome"/>
</dbReference>